<proteinExistence type="predicted"/>
<evidence type="ECO:0000313" key="1">
    <source>
        <dbReference type="EMBL" id="MEJ8304418.1"/>
    </source>
</evidence>
<dbReference type="Proteomes" id="UP001380953">
    <property type="component" value="Unassembled WGS sequence"/>
</dbReference>
<gene>
    <name evidence="1" type="ORF">WKI47_10990</name>
</gene>
<organism evidence="1 2">
    <name type="scientific">Saccharibacillus sacchari</name>
    <dbReference type="NCBI Taxonomy" id="456493"/>
    <lineage>
        <taxon>Bacteria</taxon>
        <taxon>Bacillati</taxon>
        <taxon>Bacillota</taxon>
        <taxon>Bacilli</taxon>
        <taxon>Bacillales</taxon>
        <taxon>Paenibacillaceae</taxon>
        <taxon>Saccharibacillus</taxon>
    </lineage>
</organism>
<evidence type="ECO:0000313" key="2">
    <source>
        <dbReference type="Proteomes" id="UP001380953"/>
    </source>
</evidence>
<accession>A0ACC6PBW6</accession>
<reference evidence="1" key="1">
    <citation type="submission" date="2024-03" db="EMBL/GenBank/DDBJ databases">
        <title>Whole genome sequecning of epiphytes from Marcgravia umbellata leaves.</title>
        <authorList>
            <person name="Kumar G."/>
            <person name="Savka M.A."/>
        </authorList>
    </citation>
    <scope>NUCLEOTIDE SEQUENCE</scope>
    <source>
        <strain evidence="1">RIT_BL5</strain>
    </source>
</reference>
<protein>
    <submittedName>
        <fullName evidence="1">Suppressor of fused domain protein</fullName>
    </submittedName>
</protein>
<sequence>MKEDEELREQGDQDDQAPGWDAIYAVLNKRYPGVEPFHYGTLISYQLGGPDPLNGVSVYACEEPVPHWHYVTYGFTELYEKESENTEYSGFGFELTLRLAREGEEQPPAWAINFLQNLARYVFNSGNGFQSGHHLDANGPIEAERDTPITAVAFVEDPELGEAISPFGKFQFLQVVGITADELDMIKVWNTRSFLELAKQHLPLYLTDLTRRSLLEDAGIRAAAEMGVRTEGSSTGVLYFESLSWEEKRNLFKGNSYTLQLGAKQAESLARILSGRLLHDRDLTLMGPDTGVVMIPDVQNRIAELDNALQLYLNADAVAELSRRLVPKESEFQLDTMESLTIRIVKTLMRDPDGNIVETIG</sequence>
<comment type="caution">
    <text evidence="1">The sequence shown here is derived from an EMBL/GenBank/DDBJ whole genome shotgun (WGS) entry which is preliminary data.</text>
</comment>
<keyword evidence="2" id="KW-1185">Reference proteome</keyword>
<dbReference type="EMBL" id="JBBKAR010000033">
    <property type="protein sequence ID" value="MEJ8304418.1"/>
    <property type="molecule type" value="Genomic_DNA"/>
</dbReference>
<name>A0ACC6PBW6_9BACL</name>